<dbReference type="RefSeq" id="WP_307247732.1">
    <property type="nucleotide sequence ID" value="NZ_JAUSUZ010000001.1"/>
</dbReference>
<keyword evidence="2" id="KW-1185">Reference proteome</keyword>
<proteinExistence type="predicted"/>
<name>A0AAE3W811_9ACTN</name>
<comment type="caution">
    <text evidence="1">The sequence shown here is derived from an EMBL/GenBank/DDBJ whole genome shotgun (WGS) entry which is preliminary data.</text>
</comment>
<protein>
    <submittedName>
        <fullName evidence="1">Uncharacterized protein</fullName>
    </submittedName>
</protein>
<dbReference type="AlphaFoldDB" id="A0AAE3W811"/>
<sequence>MTVPDPGFMVAYCEQTLPGMLIDVCEVPEDLAHRIAVDVLRRAEALASLPAREQDVLIAPFVEEAFAQEPADAPLDLKAKVALVVRNSLLDEPVRAGAPSYGVAAVLRYAAAPLSHLLGARLREPVGLAGIHPFMGLAGRYPRAWTCLEALTDGFAAGGPHPLTLPAAPVPGLPPLADDELRTRLSRAATGDAVLHVPALGHWSRDSRRLHGILEFLLAHRATILTTNYLISPTDVSVRYGDLVSPDPSALRDTRGLTGTHRTLAESITG</sequence>
<organism evidence="1 2">
    <name type="scientific">Catenuloplanes indicus</name>
    <dbReference type="NCBI Taxonomy" id="137267"/>
    <lineage>
        <taxon>Bacteria</taxon>
        <taxon>Bacillati</taxon>
        <taxon>Actinomycetota</taxon>
        <taxon>Actinomycetes</taxon>
        <taxon>Micromonosporales</taxon>
        <taxon>Micromonosporaceae</taxon>
        <taxon>Catenuloplanes</taxon>
    </lineage>
</organism>
<dbReference type="Proteomes" id="UP001240236">
    <property type="component" value="Unassembled WGS sequence"/>
</dbReference>
<gene>
    <name evidence="1" type="ORF">J2S42_007840</name>
</gene>
<evidence type="ECO:0000313" key="2">
    <source>
        <dbReference type="Proteomes" id="UP001240236"/>
    </source>
</evidence>
<reference evidence="1 2" key="1">
    <citation type="submission" date="2023-07" db="EMBL/GenBank/DDBJ databases">
        <title>Sequencing the genomes of 1000 actinobacteria strains.</title>
        <authorList>
            <person name="Klenk H.-P."/>
        </authorList>
    </citation>
    <scope>NUCLEOTIDE SEQUENCE [LARGE SCALE GENOMIC DNA]</scope>
    <source>
        <strain evidence="1 2">DSM 44709</strain>
    </source>
</reference>
<evidence type="ECO:0000313" key="1">
    <source>
        <dbReference type="EMBL" id="MDQ0371171.1"/>
    </source>
</evidence>
<dbReference type="EMBL" id="JAUSUZ010000001">
    <property type="protein sequence ID" value="MDQ0371171.1"/>
    <property type="molecule type" value="Genomic_DNA"/>
</dbReference>
<accession>A0AAE3W811</accession>